<sequence length="163" mass="17601">MKKYSKDDQVALAAWSLDCAERVLPLFQRVSPTDERPLRALDVGRAWVQTGLFEMAVIRSASLGAHAAAKSVLATPAACCAAHAAGQAVATAHVTQHAYGGAYYALKALVAVDPASASHRVAQEWGWQAQQLPVHLRESIMSRLQVEQRRSGLWISIQKGPGF</sequence>
<evidence type="ECO:0000313" key="2">
    <source>
        <dbReference type="EMBL" id="UOQ69616.1"/>
    </source>
</evidence>
<keyword evidence="2" id="KW-0614">Plasmid</keyword>
<keyword evidence="3" id="KW-1185">Reference proteome</keyword>
<proteinExistence type="predicted"/>
<dbReference type="RefSeq" id="WP_245127462.1">
    <property type="nucleotide sequence ID" value="NZ_CP095067.1"/>
</dbReference>
<geneLocation type="plasmid" evidence="2 3">
    <name>unnamed6</name>
</geneLocation>
<dbReference type="Proteomes" id="UP000830401">
    <property type="component" value="Plasmid unnamed6"/>
</dbReference>
<accession>A0ABY4GFS4</accession>
<gene>
    <name evidence="2" type="ORF">MUN86_29370</name>
</gene>
<dbReference type="EMBL" id="CP095067">
    <property type="protein sequence ID" value="UOQ69616.1"/>
    <property type="molecule type" value="Genomic_DNA"/>
</dbReference>
<feature type="domain" description="Imm-5-like" evidence="1">
    <location>
        <begin position="3"/>
        <end position="133"/>
    </location>
</feature>
<dbReference type="Pfam" id="PF21805">
    <property type="entry name" value="Imm5_like"/>
    <property type="match status" value="1"/>
</dbReference>
<protein>
    <recommendedName>
        <fullName evidence="1">Imm-5-like domain-containing protein</fullName>
    </recommendedName>
</protein>
<dbReference type="InterPro" id="IPR048667">
    <property type="entry name" value="Imm5-like"/>
</dbReference>
<reference evidence="2" key="1">
    <citation type="submission" date="2022-04" db="EMBL/GenBank/DDBJ databases">
        <title>Hymenobacter sp. isolated from the air.</title>
        <authorList>
            <person name="Won M."/>
            <person name="Lee C.-M."/>
            <person name="Woen H.-Y."/>
            <person name="Kwon S.-W."/>
        </authorList>
    </citation>
    <scope>NUCLEOTIDE SEQUENCE</scope>
    <source>
        <strain evidence="2">5420S-77</strain>
        <plasmid evidence="2">unnamed6</plasmid>
    </source>
</reference>
<organism evidence="2 3">
    <name type="scientific">Hymenobacter volaticus</name>
    <dbReference type="NCBI Taxonomy" id="2932254"/>
    <lineage>
        <taxon>Bacteria</taxon>
        <taxon>Pseudomonadati</taxon>
        <taxon>Bacteroidota</taxon>
        <taxon>Cytophagia</taxon>
        <taxon>Cytophagales</taxon>
        <taxon>Hymenobacteraceae</taxon>
        <taxon>Hymenobacter</taxon>
    </lineage>
</organism>
<evidence type="ECO:0000259" key="1">
    <source>
        <dbReference type="Pfam" id="PF21805"/>
    </source>
</evidence>
<name>A0ABY4GFS4_9BACT</name>
<evidence type="ECO:0000313" key="3">
    <source>
        <dbReference type="Proteomes" id="UP000830401"/>
    </source>
</evidence>